<dbReference type="InterPro" id="IPR043151">
    <property type="entry name" value="BAH_sf"/>
</dbReference>
<keyword evidence="2 8" id="KW-0489">Methyltransferase</keyword>
<dbReference type="PIRSF" id="PIRSF037404">
    <property type="entry name" value="DNMT1"/>
    <property type="match status" value="1"/>
</dbReference>
<feature type="domain" description="BAH" evidence="15">
    <location>
        <begin position="762"/>
        <end position="894"/>
    </location>
</feature>
<keyword evidence="5" id="KW-0677">Repeat</keyword>
<evidence type="ECO:0000313" key="16">
    <source>
        <dbReference type="EMBL" id="KAK1606378.1"/>
    </source>
</evidence>
<dbReference type="InterPro" id="IPR050390">
    <property type="entry name" value="C5-Methyltransferase"/>
</dbReference>
<evidence type="ECO:0000256" key="8">
    <source>
        <dbReference type="PIRNR" id="PIRNR037404"/>
    </source>
</evidence>
<dbReference type="InterPro" id="IPR001025">
    <property type="entry name" value="BAH_dom"/>
</dbReference>
<dbReference type="FunFam" id="2.30.30.490:FF:000013">
    <property type="entry name" value="DNA (cytosine-5)-methyltransferase"/>
    <property type="match status" value="1"/>
</dbReference>
<dbReference type="Pfam" id="PF00145">
    <property type="entry name" value="DNA_methylase"/>
    <property type="match status" value="1"/>
</dbReference>
<dbReference type="Proteomes" id="UP001231189">
    <property type="component" value="Unassembled WGS sequence"/>
</dbReference>
<keyword evidence="14" id="KW-1133">Transmembrane helix</keyword>
<dbReference type="GO" id="GO:0003677">
    <property type="term" value="F:DNA binding"/>
    <property type="evidence" value="ECO:0007669"/>
    <property type="project" value="UniProtKB-KW"/>
</dbReference>
<dbReference type="InterPro" id="IPR022702">
    <property type="entry name" value="Cytosine_MeTrfase1_RFD"/>
</dbReference>
<dbReference type="InterPro" id="IPR001525">
    <property type="entry name" value="C5_MeTfrase"/>
</dbReference>
<evidence type="ECO:0000256" key="13">
    <source>
        <dbReference type="SAM" id="MobiDB-lite"/>
    </source>
</evidence>
<evidence type="ECO:0000259" key="15">
    <source>
        <dbReference type="PROSITE" id="PS51038"/>
    </source>
</evidence>
<dbReference type="PANTHER" id="PTHR10629:SF60">
    <property type="entry name" value="DNA (CYTOSINE-5)-METHYLTRANSFERASE 1A"/>
    <property type="match status" value="1"/>
</dbReference>
<evidence type="ECO:0000256" key="9">
    <source>
        <dbReference type="PIRSR" id="PIRSR037404-1"/>
    </source>
</evidence>
<dbReference type="FunFam" id="3.90.120.10:FF:000004">
    <property type="entry name" value="DNA (cytosine-5)-methyltransferase"/>
    <property type="match status" value="1"/>
</dbReference>
<feature type="region of interest" description="Disordered" evidence="13">
    <location>
        <begin position="35"/>
        <end position="70"/>
    </location>
</feature>
<dbReference type="PROSITE" id="PS51679">
    <property type="entry name" value="SAM_MT_C5"/>
    <property type="match status" value="1"/>
</dbReference>
<evidence type="ECO:0000256" key="10">
    <source>
        <dbReference type="PROSITE-ProRule" id="PRU01016"/>
    </source>
</evidence>
<evidence type="ECO:0000256" key="1">
    <source>
        <dbReference type="ARBA" id="ARBA00004123"/>
    </source>
</evidence>
<evidence type="ECO:0000256" key="7">
    <source>
        <dbReference type="ARBA" id="ARBA00023242"/>
    </source>
</evidence>
<sequence length="1547" mass="173018">MYVLHPSSDAYRLALCSVLLICALFLWLSGTKRRRAKPRKSENDPTEDGTSETELHNDNKENNGTSENCHEVTVCKRPKRAAACSNFKEKAFDLSEEDSLVMIKEIRIEEEIEAVRLTKTGPEDKKPCRKLIDFILHDEDGNVQPFEMSHSDGISITALVMPLDDNMEKGRENGIHCVRFHPITDWKISGYKEGTAAIWLSTEISDYKCVKPASNYKFHFDLFSQKARICVEVYRKLARSAGGNPLLALDELLASVVRSINSNRSFNGTVSKDFVISIGEFIHSQLTALDHTVNSDDEILSMLPALIALRNDCRSRMQFSMLPAMTSNGTLMIKDGQGKEVNENEDEDAKLARLLQEEEEWKMMQQRNKHGTSQKNVYIKISEAEIANDYPLPAYYKPHNAEMDEYIFDSDAGLCVDDLPVRILNNWALYNSDSRLISLELIPMKSGAENDIVIFGSGFMREDDDSCCSTAEPTQLSSSASKSDQGDQGISVYLSPIKEWVVEFGGSMICISIRTDIAWYKLRQPTKQYAPWCETVLKTARLAVSIITLLKEQTRASKLAFADVIKKVAAYDRGHPAYVSTNAADVERYVVVHGQIILQQFRAYPDESIQRSAFCTGLVARMEVRRHTKLAMKKKSQATRGENLNPSAKMGQVLKRKLMRATTTRLISKIWGDYYATHFPEDLKEGDENDEPKEIEEEQEENEDEAEGEVYVEDEHVSRTPPSTRSKKPSSQTCKEIQWEGQTVGKSLSGEALYTCVKVRDLNIAVGGAATVEDDLGEDIMFFVEYMYEKHDGTGMIHGRILQKGSETVLGNAANEREVFLTNDCSEFEVGDIRESVTVNFQLISWDHKCRKEHLEANRLERAKAEERKKKGLSVEYICKSLYCPEQGAFFSLARDKLGTGTGTCSSCVERGAVSDEFKIRSETSFVFKNVTYTVHDFLYVKPEFFFPVEGHGTNKAGRNVGLKPYVVCHLQSIIAPSGSKKANPESTKVSARRLYRPEDISSAKAYSSDIREVYYSDEIISVPVVMIEGKCEVTSKDDLPNSNLPVVVEHAFYCEHLYDPDTGALKQLPANVKLMTLTRKAPASKKNKGKQICDDEQAGSGKDTLISEKCLATLDIFAGCGGLSEGLQLSGASHTKWAIEYEEPAGQAFGENHPEAAVFVENCNVILKAIMGKCGDGDDCISTSEASERAAKLSDEQIKNLPVPGEVEFINGGPPCQGFSGMNRFNQSPWSKVQCEMILAFLSFMEYFRPRFFLLENVRNFVSFNKGQTFRLTLASLLEMGYQVRFGILEAGAFGVAQSRKRAFIWAAAPGETLPDWPEPMHVFASPELKINLPDGKYYAAAKSTAGGAPFRSMTVRDTIGDLPPVENGASKPTIQYGSEPVSWFQKKIRGDTPSLCDHVAKEMNELNLIRCKHIPKRPGCDWHDLPDEKVKLSTGQTVELIPWCLPNTARRHNQWKGLYGRLDWEGNFPTSVTDPQPMGKVGMCFHPDQDRIITVRECARSQGFPDGYCFAGNIQSKHRQIGNAVPPPLAYALGRKLKQAMNAKP</sequence>
<evidence type="ECO:0000256" key="11">
    <source>
        <dbReference type="RuleBase" id="RU000416"/>
    </source>
</evidence>
<protein>
    <recommendedName>
        <fullName evidence="8">DNA (cytosine-5)-methyltransferase</fullName>
        <ecNumber evidence="8">2.1.1.37</ecNumber>
    </recommendedName>
</protein>
<dbReference type="Gene3D" id="3.90.120.10">
    <property type="entry name" value="DNA Methylase, subunit A, domain 2"/>
    <property type="match status" value="2"/>
</dbReference>
<dbReference type="PROSITE" id="PS00094">
    <property type="entry name" value="C5_MTASE_1"/>
    <property type="match status" value="1"/>
</dbReference>
<evidence type="ECO:0000256" key="3">
    <source>
        <dbReference type="ARBA" id="ARBA00022679"/>
    </source>
</evidence>
<comment type="caution">
    <text evidence="16">The sequence shown here is derived from an EMBL/GenBank/DDBJ whole genome shotgun (WGS) entry which is preliminary data.</text>
</comment>
<dbReference type="EMBL" id="JAUUTY010000007">
    <property type="protein sequence ID" value="KAK1606378.1"/>
    <property type="molecule type" value="Genomic_DNA"/>
</dbReference>
<feature type="region of interest" description="Disordered" evidence="13">
    <location>
        <begin position="681"/>
        <end position="733"/>
    </location>
</feature>
<keyword evidence="6 8" id="KW-0238">DNA-binding</keyword>
<dbReference type="PRINTS" id="PR00105">
    <property type="entry name" value="C5METTRFRASE"/>
</dbReference>
<keyword evidence="7 8" id="KW-0539">Nucleus</keyword>
<dbReference type="GO" id="GO:0003682">
    <property type="term" value="F:chromatin binding"/>
    <property type="evidence" value="ECO:0007669"/>
    <property type="project" value="UniProtKB-UniRule"/>
</dbReference>
<name>A0AAD8VIV7_LOLMU</name>
<evidence type="ECO:0000313" key="17">
    <source>
        <dbReference type="Proteomes" id="UP001231189"/>
    </source>
</evidence>
<keyword evidence="14" id="KW-0812">Transmembrane</keyword>
<dbReference type="Pfam" id="PF12047">
    <property type="entry name" value="DNMT1-RFD"/>
    <property type="match status" value="2"/>
</dbReference>
<dbReference type="PROSITE" id="PS51038">
    <property type="entry name" value="BAH"/>
    <property type="match status" value="2"/>
</dbReference>
<dbReference type="SUPFAM" id="SSF53335">
    <property type="entry name" value="S-adenosyl-L-methionine-dependent methyltransferases"/>
    <property type="match status" value="1"/>
</dbReference>
<keyword evidence="3 8" id="KW-0808">Transferase</keyword>
<dbReference type="GO" id="GO:0005634">
    <property type="term" value="C:nucleus"/>
    <property type="evidence" value="ECO:0007669"/>
    <property type="project" value="UniProtKB-SubCell"/>
</dbReference>
<accession>A0AAD8VIV7</accession>
<dbReference type="InterPro" id="IPR029063">
    <property type="entry name" value="SAM-dependent_MTases_sf"/>
</dbReference>
<evidence type="ECO:0000256" key="6">
    <source>
        <dbReference type="ARBA" id="ARBA00023125"/>
    </source>
</evidence>
<dbReference type="FunFam" id="3.90.120.10:FF:000002">
    <property type="entry name" value="DNA (cytosine-5)-methyltransferase"/>
    <property type="match status" value="1"/>
</dbReference>
<keyword evidence="14" id="KW-0472">Membrane</keyword>
<reference evidence="16" key="1">
    <citation type="submission" date="2023-07" db="EMBL/GenBank/DDBJ databases">
        <title>A chromosome-level genome assembly of Lolium multiflorum.</title>
        <authorList>
            <person name="Chen Y."/>
            <person name="Copetti D."/>
            <person name="Kolliker R."/>
            <person name="Studer B."/>
        </authorList>
    </citation>
    <scope>NUCLEOTIDE SEQUENCE</scope>
    <source>
        <strain evidence="16">02402/16</strain>
        <tissue evidence="16">Leaf</tissue>
    </source>
</reference>
<evidence type="ECO:0000256" key="4">
    <source>
        <dbReference type="ARBA" id="ARBA00022691"/>
    </source>
</evidence>
<dbReference type="EC" id="2.1.1.37" evidence="8"/>
<dbReference type="FunFam" id="3.40.50.150:FF:000108">
    <property type="entry name" value="DNA (cytosine-5)-methyltransferase"/>
    <property type="match status" value="1"/>
</dbReference>
<dbReference type="GO" id="GO:0006346">
    <property type="term" value="P:DNA methylation-dependent constitutive heterochromatin formation"/>
    <property type="evidence" value="ECO:0007669"/>
    <property type="project" value="InterPro"/>
</dbReference>
<keyword evidence="17" id="KW-1185">Reference proteome</keyword>
<keyword evidence="4 8" id="KW-0949">S-adenosyl-L-methionine</keyword>
<comment type="catalytic activity">
    <reaction evidence="8 12">
        <text>a 2'-deoxycytidine in DNA + S-adenosyl-L-methionine = a 5-methyl-2'-deoxycytidine in DNA + S-adenosyl-L-homocysteine + H(+)</text>
        <dbReference type="Rhea" id="RHEA:13681"/>
        <dbReference type="Rhea" id="RHEA-COMP:11369"/>
        <dbReference type="Rhea" id="RHEA-COMP:11370"/>
        <dbReference type="ChEBI" id="CHEBI:15378"/>
        <dbReference type="ChEBI" id="CHEBI:57856"/>
        <dbReference type="ChEBI" id="CHEBI:59789"/>
        <dbReference type="ChEBI" id="CHEBI:85452"/>
        <dbReference type="ChEBI" id="CHEBI:85454"/>
        <dbReference type="EC" id="2.1.1.37"/>
    </reaction>
</comment>
<dbReference type="SMART" id="SM00439">
    <property type="entry name" value="BAH"/>
    <property type="match status" value="2"/>
</dbReference>
<dbReference type="GO" id="GO:0003886">
    <property type="term" value="F:DNA (cytosine-5-)-methyltransferase activity"/>
    <property type="evidence" value="ECO:0007669"/>
    <property type="project" value="UniProtKB-UniRule"/>
</dbReference>
<organism evidence="16 17">
    <name type="scientific">Lolium multiflorum</name>
    <name type="common">Italian ryegrass</name>
    <name type="synonym">Lolium perenne subsp. multiflorum</name>
    <dbReference type="NCBI Taxonomy" id="4521"/>
    <lineage>
        <taxon>Eukaryota</taxon>
        <taxon>Viridiplantae</taxon>
        <taxon>Streptophyta</taxon>
        <taxon>Embryophyta</taxon>
        <taxon>Tracheophyta</taxon>
        <taxon>Spermatophyta</taxon>
        <taxon>Magnoliopsida</taxon>
        <taxon>Liliopsida</taxon>
        <taxon>Poales</taxon>
        <taxon>Poaceae</taxon>
        <taxon>BOP clade</taxon>
        <taxon>Pooideae</taxon>
        <taxon>Poodae</taxon>
        <taxon>Poeae</taxon>
        <taxon>Poeae Chloroplast Group 2 (Poeae type)</taxon>
        <taxon>Loliodinae</taxon>
        <taxon>Loliinae</taxon>
        <taxon>Lolium</taxon>
    </lineage>
</organism>
<dbReference type="PROSITE" id="PS00095">
    <property type="entry name" value="C5_MTASE_2"/>
    <property type="match status" value="1"/>
</dbReference>
<dbReference type="GO" id="GO:0032259">
    <property type="term" value="P:methylation"/>
    <property type="evidence" value="ECO:0007669"/>
    <property type="project" value="UniProtKB-KW"/>
</dbReference>
<comment type="similarity">
    <text evidence="8 10 11">Belongs to the class I-like SAM-binding methyltransferase superfamily. C5-methyltransferase family.</text>
</comment>
<evidence type="ECO:0000256" key="12">
    <source>
        <dbReference type="RuleBase" id="RU000417"/>
    </source>
</evidence>
<dbReference type="CDD" id="cd04708">
    <property type="entry name" value="BAH_plantDCM_II"/>
    <property type="match status" value="1"/>
</dbReference>
<dbReference type="InterPro" id="IPR031303">
    <property type="entry name" value="C5_meth_CS"/>
</dbReference>
<proteinExistence type="inferred from homology"/>
<dbReference type="NCBIfam" id="TIGR00675">
    <property type="entry name" value="dcm"/>
    <property type="match status" value="1"/>
</dbReference>
<dbReference type="Gene3D" id="2.30.30.490">
    <property type="match status" value="2"/>
</dbReference>
<feature type="active site" evidence="9 10">
    <location>
        <position position="1217"/>
    </location>
</feature>
<dbReference type="PANTHER" id="PTHR10629">
    <property type="entry name" value="CYTOSINE-SPECIFIC METHYLTRANSFERASE"/>
    <property type="match status" value="1"/>
</dbReference>
<evidence type="ECO:0000256" key="5">
    <source>
        <dbReference type="ARBA" id="ARBA00022737"/>
    </source>
</evidence>
<dbReference type="InterPro" id="IPR018117">
    <property type="entry name" value="C5_DNA_meth_AS"/>
</dbReference>
<feature type="compositionally biased region" description="Acidic residues" evidence="13">
    <location>
        <begin position="684"/>
        <end position="712"/>
    </location>
</feature>
<dbReference type="Gene3D" id="3.40.50.150">
    <property type="entry name" value="Vaccinia Virus protein VP39"/>
    <property type="match status" value="1"/>
</dbReference>
<feature type="domain" description="BAH" evidence="15">
    <location>
        <begin position="931"/>
        <end position="1070"/>
    </location>
</feature>
<evidence type="ECO:0000256" key="14">
    <source>
        <dbReference type="SAM" id="Phobius"/>
    </source>
</evidence>
<dbReference type="GO" id="GO:0044027">
    <property type="term" value="P:negative regulation of gene expression via chromosomal CpG island methylation"/>
    <property type="evidence" value="ECO:0007669"/>
    <property type="project" value="TreeGrafter"/>
</dbReference>
<evidence type="ECO:0000256" key="2">
    <source>
        <dbReference type="ARBA" id="ARBA00022603"/>
    </source>
</evidence>
<dbReference type="Pfam" id="PF01426">
    <property type="entry name" value="BAH"/>
    <property type="match status" value="2"/>
</dbReference>
<dbReference type="FunFam" id="3.40.50.150:FF:000128">
    <property type="entry name" value="DNA (cytosine-5)-methyltransferase"/>
    <property type="match status" value="1"/>
</dbReference>
<gene>
    <name evidence="16" type="ORF">QYE76_030051</name>
</gene>
<comment type="subcellular location">
    <subcellularLocation>
        <location evidence="1 8">Nucleus</location>
    </subcellularLocation>
</comment>
<feature type="transmembrane region" description="Helical" evidence="14">
    <location>
        <begin position="12"/>
        <end position="30"/>
    </location>
</feature>